<dbReference type="HOGENOM" id="CLU_017900_0_0_1"/>
<dbReference type="Gene3D" id="3.40.250.10">
    <property type="entry name" value="Rhodanese-like domain"/>
    <property type="match status" value="1"/>
</dbReference>
<evidence type="ECO:0000256" key="3">
    <source>
        <dbReference type="ARBA" id="ARBA00022618"/>
    </source>
</evidence>
<dbReference type="PROSITE" id="PS50206">
    <property type="entry name" value="RHODANESE_3"/>
    <property type="match status" value="1"/>
</dbReference>
<evidence type="ECO:0000256" key="5">
    <source>
        <dbReference type="ARBA" id="ARBA00022801"/>
    </source>
</evidence>
<evidence type="ECO:0000256" key="6">
    <source>
        <dbReference type="ARBA" id="ARBA00022912"/>
    </source>
</evidence>
<evidence type="ECO:0000256" key="11">
    <source>
        <dbReference type="SAM" id="MobiDB-lite"/>
    </source>
</evidence>
<keyword evidence="7 10" id="KW-0131">Cell cycle</keyword>
<keyword evidence="4 10" id="KW-0498">Mitosis</keyword>
<keyword evidence="3 10" id="KW-0132">Cell division</keyword>
<dbReference type="eggNOG" id="KOG3772">
    <property type="taxonomic scope" value="Eukaryota"/>
</dbReference>
<feature type="domain" description="Rhodanese" evidence="12">
    <location>
        <begin position="380"/>
        <end position="483"/>
    </location>
</feature>
<feature type="compositionally biased region" description="Polar residues" evidence="11">
    <location>
        <begin position="522"/>
        <end position="538"/>
    </location>
</feature>
<dbReference type="InterPro" id="IPR001763">
    <property type="entry name" value="Rhodanese-like_dom"/>
</dbReference>
<dbReference type="GO" id="GO:0110032">
    <property type="term" value="P:positive regulation of G2/MI transition of meiotic cell cycle"/>
    <property type="evidence" value="ECO:0007669"/>
    <property type="project" value="TreeGrafter"/>
</dbReference>
<comment type="function">
    <text evidence="10">Tyrosine protein phosphatase which functions as a dosage-dependent inducer of mitotic progression.</text>
</comment>
<comment type="catalytic activity">
    <reaction evidence="8 10">
        <text>O-phospho-L-tyrosyl-[protein] + H2O = L-tyrosyl-[protein] + phosphate</text>
        <dbReference type="Rhea" id="RHEA:10684"/>
        <dbReference type="Rhea" id="RHEA-COMP:10136"/>
        <dbReference type="Rhea" id="RHEA-COMP:20101"/>
        <dbReference type="ChEBI" id="CHEBI:15377"/>
        <dbReference type="ChEBI" id="CHEBI:43474"/>
        <dbReference type="ChEBI" id="CHEBI:46858"/>
        <dbReference type="ChEBI" id="CHEBI:61978"/>
        <dbReference type="EC" id="3.1.3.48"/>
    </reaction>
</comment>
<dbReference type="GO" id="GO:0000086">
    <property type="term" value="P:G2/M transition of mitotic cell cycle"/>
    <property type="evidence" value="ECO:0007669"/>
    <property type="project" value="TreeGrafter"/>
</dbReference>
<dbReference type="PRINTS" id="PR00716">
    <property type="entry name" value="MPIPHPHTASE"/>
</dbReference>
<dbReference type="AlphaFoldDB" id="A0A093XM64"/>
<dbReference type="SUPFAM" id="SSF52821">
    <property type="entry name" value="Rhodanese/Cell cycle control phosphatase"/>
    <property type="match status" value="1"/>
</dbReference>
<feature type="compositionally biased region" description="Low complexity" evidence="11">
    <location>
        <begin position="170"/>
        <end position="183"/>
    </location>
</feature>
<proteinExistence type="inferred from homology"/>
<dbReference type="SMART" id="SM00450">
    <property type="entry name" value="RHOD"/>
    <property type="match status" value="1"/>
</dbReference>
<sequence>MEHSSPLAAMQPPSMMFGRCFANDAPKFRSLGGIGGFGPGSFNFKDLSMKKPPTSDYFHVKQFTGPSPAASLAADLSQNFHIDQSPQLATPRRSLFSANIFAGTGRGKTVTKSASSFMLMFADEMMTTPPLPASSPMTDMMETSPLPHKLPYTIATTSVVLQSPTPELDSSASTSTGSSLQASPMEDDSPIMPQDRRRPPLLRPSLLRTKSYSTQTGASRTAPESQCPPFQFGNGTSGLSNSMSLADIFNESSPPQDRMSVKTSSSNLLGPRLRQPFSGRSSGSASPVPNAVRKHATGNPFMRPRKQCRRSLSMFEHPEDIVRQKQPDVVPEPTLASIMDEEPTHTLQLPHFVPADQPDSLPRIEKGVLVDIFDGKFKDRYENVMIIDCRFEYEYEGGHINGAVNYNDKEVLANKLFADPKPGTTIIFHCEYSAHRAPIMASFIRHKDRAFNIERYPNLTFPEMYILDGGYSAFFAQHRSLCYPQNYVEMTSKEHEFACERGLGRVKQRSKFIRAQTFAFGQQSPQMEDSPTGRCRSSNNDRVRGLDSPFEAPEAGRMPGRRMLSY</sequence>
<dbReference type="InterPro" id="IPR036873">
    <property type="entry name" value="Rhodanese-like_dom_sf"/>
</dbReference>
<feature type="region of interest" description="Disordered" evidence="11">
    <location>
        <begin position="522"/>
        <end position="566"/>
    </location>
</feature>
<feature type="region of interest" description="Disordered" evidence="11">
    <location>
        <begin position="164"/>
        <end position="303"/>
    </location>
</feature>
<dbReference type="CDD" id="cd01530">
    <property type="entry name" value="Cdc25"/>
    <property type="match status" value="1"/>
</dbReference>
<evidence type="ECO:0000313" key="13">
    <source>
        <dbReference type="EMBL" id="KFX46328.1"/>
    </source>
</evidence>
<accession>A0A093XM64</accession>
<dbReference type="GO" id="GO:0010971">
    <property type="term" value="P:positive regulation of G2/M transition of mitotic cell cycle"/>
    <property type="evidence" value="ECO:0007669"/>
    <property type="project" value="TreeGrafter"/>
</dbReference>
<evidence type="ECO:0000259" key="12">
    <source>
        <dbReference type="PROSITE" id="PS50206"/>
    </source>
</evidence>
<evidence type="ECO:0000256" key="2">
    <source>
        <dbReference type="ARBA" id="ARBA00013064"/>
    </source>
</evidence>
<evidence type="ECO:0000256" key="7">
    <source>
        <dbReference type="ARBA" id="ARBA00023306"/>
    </source>
</evidence>
<evidence type="ECO:0000256" key="9">
    <source>
        <dbReference type="ARBA" id="ARBA00067190"/>
    </source>
</evidence>
<dbReference type="FunFam" id="3.40.250.10:FF:000021">
    <property type="entry name" value="M-phase inducer phosphatase cdc-25.2"/>
    <property type="match status" value="1"/>
</dbReference>
<protein>
    <recommendedName>
        <fullName evidence="9 10">M-phase inducer phosphatase</fullName>
        <ecNumber evidence="2 10">3.1.3.48</ecNumber>
    </recommendedName>
</protein>
<evidence type="ECO:0000256" key="8">
    <source>
        <dbReference type="ARBA" id="ARBA00051722"/>
    </source>
</evidence>
<gene>
    <name evidence="13" type="ORF">GQ26_0190740</name>
</gene>
<dbReference type="InterPro" id="IPR000751">
    <property type="entry name" value="MPI_Phosphatase"/>
</dbReference>
<feature type="compositionally biased region" description="Polar residues" evidence="11">
    <location>
        <begin position="233"/>
        <end position="268"/>
    </location>
</feature>
<keyword evidence="5 10" id="KW-0378">Hydrolase</keyword>
<dbReference type="PANTHER" id="PTHR10828:SF17">
    <property type="entry name" value="PROTEIN-TYROSINE-PHOSPHATASE"/>
    <property type="match status" value="1"/>
</dbReference>
<evidence type="ECO:0000256" key="4">
    <source>
        <dbReference type="ARBA" id="ARBA00022776"/>
    </source>
</evidence>
<feature type="compositionally biased region" description="Polar residues" evidence="11">
    <location>
        <begin position="210"/>
        <end position="224"/>
    </location>
</feature>
<dbReference type="GO" id="GO:0004725">
    <property type="term" value="F:protein tyrosine phosphatase activity"/>
    <property type="evidence" value="ECO:0007669"/>
    <property type="project" value="UniProtKB-UniRule"/>
</dbReference>
<keyword evidence="6 10" id="KW-0904">Protein phosphatase</keyword>
<dbReference type="GO" id="GO:0005634">
    <property type="term" value="C:nucleus"/>
    <property type="evidence" value="ECO:0007669"/>
    <property type="project" value="TreeGrafter"/>
</dbReference>
<evidence type="ECO:0000256" key="1">
    <source>
        <dbReference type="ARBA" id="ARBA00011065"/>
    </source>
</evidence>
<dbReference type="PANTHER" id="PTHR10828">
    <property type="entry name" value="M-PHASE INDUCER PHOSPHATASE DUAL SPECIFICITY PHOSPHATASE CDC25"/>
    <property type="match status" value="1"/>
</dbReference>
<organism evidence="13">
    <name type="scientific">Talaromyces marneffei PM1</name>
    <dbReference type="NCBI Taxonomy" id="1077442"/>
    <lineage>
        <taxon>Eukaryota</taxon>
        <taxon>Fungi</taxon>
        <taxon>Dikarya</taxon>
        <taxon>Ascomycota</taxon>
        <taxon>Pezizomycotina</taxon>
        <taxon>Eurotiomycetes</taxon>
        <taxon>Eurotiomycetidae</taxon>
        <taxon>Eurotiales</taxon>
        <taxon>Trichocomaceae</taxon>
        <taxon>Talaromyces</taxon>
        <taxon>Talaromyces sect. Talaromyces</taxon>
    </lineage>
</organism>
<comment type="caution">
    <text evidence="13">The sequence shown here is derived from an EMBL/GenBank/DDBJ whole genome shotgun (WGS) entry which is preliminary data.</text>
</comment>
<dbReference type="GO" id="GO:0051301">
    <property type="term" value="P:cell division"/>
    <property type="evidence" value="ECO:0007669"/>
    <property type="project" value="UniProtKB-UniRule"/>
</dbReference>
<dbReference type="Pfam" id="PF00581">
    <property type="entry name" value="Rhodanese"/>
    <property type="match status" value="1"/>
</dbReference>
<dbReference type="EC" id="3.1.3.48" evidence="2 10"/>
<comment type="similarity">
    <text evidence="1 10">Belongs to the MPI phosphatase family.</text>
</comment>
<name>A0A093XM64_TALMA</name>
<dbReference type="GO" id="GO:0005737">
    <property type="term" value="C:cytoplasm"/>
    <property type="evidence" value="ECO:0007669"/>
    <property type="project" value="TreeGrafter"/>
</dbReference>
<evidence type="ECO:0000256" key="10">
    <source>
        <dbReference type="RuleBase" id="RU368028"/>
    </source>
</evidence>
<reference evidence="13" key="1">
    <citation type="journal article" date="2014" name="PLoS Genet.">
        <title>Signature Gene Expression Reveals Novel Clues to the Molecular Mechanisms of Dimorphic Transition in Penicillium marneffei.</title>
        <authorList>
            <person name="Yang E."/>
            <person name="Wang G."/>
            <person name="Cai J."/>
            <person name="Woo P.C."/>
            <person name="Lau S.K."/>
            <person name="Yuen K.-Y."/>
            <person name="Chow W.-N."/>
            <person name="Lin X."/>
        </authorList>
    </citation>
    <scope>NUCLEOTIDE SEQUENCE [LARGE SCALE GENOMIC DNA]</scope>
    <source>
        <strain evidence="13">PM1</strain>
    </source>
</reference>
<feature type="compositionally biased region" description="Polar residues" evidence="11">
    <location>
        <begin position="278"/>
        <end position="287"/>
    </location>
</feature>
<dbReference type="EMBL" id="JPOX01000019">
    <property type="protein sequence ID" value="KFX46328.1"/>
    <property type="molecule type" value="Genomic_DNA"/>
</dbReference>